<dbReference type="Pfam" id="PF00690">
    <property type="entry name" value="Cation_ATPase_N"/>
    <property type="match status" value="1"/>
</dbReference>
<evidence type="ECO:0000256" key="3">
    <source>
        <dbReference type="SAM" id="MobiDB-lite"/>
    </source>
</evidence>
<evidence type="ECO:0000256" key="1">
    <source>
        <dbReference type="ARBA" id="ARBA00004651"/>
    </source>
</evidence>
<feature type="transmembrane region" description="Helical" evidence="4">
    <location>
        <begin position="133"/>
        <end position="154"/>
    </location>
</feature>
<protein>
    <recommendedName>
        <fullName evidence="5">Cation-transporting P-type ATPase N-terminal domain-containing protein</fullName>
    </recommendedName>
</protein>
<dbReference type="GO" id="GO:0006883">
    <property type="term" value="P:intracellular sodium ion homeostasis"/>
    <property type="evidence" value="ECO:0007669"/>
    <property type="project" value="TreeGrafter"/>
</dbReference>
<keyword evidence="2" id="KW-1003">Cell membrane</keyword>
<organism evidence="6 7">
    <name type="scientific">Linnemannia exigua</name>
    <dbReference type="NCBI Taxonomy" id="604196"/>
    <lineage>
        <taxon>Eukaryota</taxon>
        <taxon>Fungi</taxon>
        <taxon>Fungi incertae sedis</taxon>
        <taxon>Mucoromycota</taxon>
        <taxon>Mortierellomycotina</taxon>
        <taxon>Mortierellomycetes</taxon>
        <taxon>Mortierellales</taxon>
        <taxon>Mortierellaceae</taxon>
        <taxon>Linnemannia</taxon>
    </lineage>
</organism>
<dbReference type="Gene3D" id="2.70.150.10">
    <property type="entry name" value="Calcium-transporting ATPase, cytoplasmic transduction domain A"/>
    <property type="match status" value="1"/>
</dbReference>
<dbReference type="SUPFAM" id="SSF81665">
    <property type="entry name" value="Calcium ATPase, transmembrane domain M"/>
    <property type="match status" value="1"/>
</dbReference>
<dbReference type="GO" id="GO:1990573">
    <property type="term" value="P:potassium ion import across plasma membrane"/>
    <property type="evidence" value="ECO:0007669"/>
    <property type="project" value="TreeGrafter"/>
</dbReference>
<dbReference type="InterPro" id="IPR004014">
    <property type="entry name" value="ATPase_P-typ_cation-transptr_N"/>
</dbReference>
<dbReference type="SUPFAM" id="SSF81653">
    <property type="entry name" value="Calcium ATPase, transduction domain A"/>
    <property type="match status" value="1"/>
</dbReference>
<evidence type="ECO:0000259" key="5">
    <source>
        <dbReference type="SMART" id="SM00831"/>
    </source>
</evidence>
<dbReference type="Proteomes" id="UP001194580">
    <property type="component" value="Unassembled WGS sequence"/>
</dbReference>
<proteinExistence type="predicted"/>
<evidence type="ECO:0000256" key="4">
    <source>
        <dbReference type="SAM" id="Phobius"/>
    </source>
</evidence>
<dbReference type="GO" id="GO:0036376">
    <property type="term" value="P:sodium ion export across plasma membrane"/>
    <property type="evidence" value="ECO:0007669"/>
    <property type="project" value="TreeGrafter"/>
</dbReference>
<feature type="transmembrane region" description="Helical" evidence="4">
    <location>
        <begin position="166"/>
        <end position="188"/>
    </location>
</feature>
<keyword evidence="7" id="KW-1185">Reference proteome</keyword>
<dbReference type="SMART" id="SM00831">
    <property type="entry name" value="Cation_ATPase_N"/>
    <property type="match status" value="1"/>
</dbReference>
<dbReference type="GO" id="GO:1902600">
    <property type="term" value="P:proton transmembrane transport"/>
    <property type="evidence" value="ECO:0007669"/>
    <property type="project" value="TreeGrafter"/>
</dbReference>
<dbReference type="InterPro" id="IPR008250">
    <property type="entry name" value="ATPase_P-typ_transduc_dom_A_sf"/>
</dbReference>
<accession>A0AAD4D1C7</accession>
<feature type="non-terminal residue" evidence="6">
    <location>
        <position position="285"/>
    </location>
</feature>
<dbReference type="PANTHER" id="PTHR43294">
    <property type="entry name" value="SODIUM/POTASSIUM-TRANSPORTING ATPASE SUBUNIT ALPHA"/>
    <property type="match status" value="1"/>
</dbReference>
<dbReference type="Gene3D" id="1.20.1110.10">
    <property type="entry name" value="Calcium-transporting ATPase, transmembrane domain"/>
    <property type="match status" value="1"/>
</dbReference>
<dbReference type="InterPro" id="IPR050510">
    <property type="entry name" value="Cation_transp_ATPase_P-type"/>
</dbReference>
<dbReference type="EMBL" id="JAAAIL010002829">
    <property type="protein sequence ID" value="KAG0254265.1"/>
    <property type="molecule type" value="Genomic_DNA"/>
</dbReference>
<comment type="caution">
    <text evidence="6">The sequence shown here is derived from an EMBL/GenBank/DDBJ whole genome shotgun (WGS) entry which is preliminary data.</text>
</comment>
<keyword evidence="4" id="KW-1133">Transmembrane helix</keyword>
<sequence length="285" mass="31550">MARDKETRKSLALVRTQTMERAQGNAAPIEFRTLSIHVTETHRSGKNNGGLPSYGKEPKPSRFWKRKQKEEVLDTETDFFSAIDFHKLSESEINLRFNSDPTSGLSQPEAGRRLKANGLNTLDSPKPNYFKMILGYTFGGFCSILWVGVITFLICWQPPLSPTPNVTNLALAILVLFVIILQAGFSAFQDFSTARVMSSILDMIPTDCHVIRDGQLVKIPASALVVGDRVHLSLGNKVPADLRIIQASSDTRFDRAVLTGESEAIEASITATDDNFLESKNIAFM</sequence>
<evidence type="ECO:0000313" key="6">
    <source>
        <dbReference type="EMBL" id="KAG0254265.1"/>
    </source>
</evidence>
<keyword evidence="4" id="KW-0812">Transmembrane</keyword>
<dbReference type="GO" id="GO:0030007">
    <property type="term" value="P:intracellular potassium ion homeostasis"/>
    <property type="evidence" value="ECO:0007669"/>
    <property type="project" value="TreeGrafter"/>
</dbReference>
<feature type="domain" description="Cation-transporting P-type ATPase N-terminal" evidence="5">
    <location>
        <begin position="84"/>
        <end position="157"/>
    </location>
</feature>
<dbReference type="PANTHER" id="PTHR43294:SF21">
    <property type="entry name" value="CATION TRANSPORTING ATPASE"/>
    <property type="match status" value="1"/>
</dbReference>
<dbReference type="GO" id="GO:0005886">
    <property type="term" value="C:plasma membrane"/>
    <property type="evidence" value="ECO:0007669"/>
    <property type="project" value="UniProtKB-SubCell"/>
</dbReference>
<feature type="region of interest" description="Disordered" evidence="3">
    <location>
        <begin position="40"/>
        <end position="62"/>
    </location>
</feature>
<dbReference type="InterPro" id="IPR059000">
    <property type="entry name" value="ATPase_P-type_domA"/>
</dbReference>
<comment type="subcellular location">
    <subcellularLocation>
        <location evidence="1">Cell membrane</location>
        <topology evidence="1">Multi-pass membrane protein</topology>
    </subcellularLocation>
</comment>
<evidence type="ECO:0000256" key="2">
    <source>
        <dbReference type="ARBA" id="ARBA00022475"/>
    </source>
</evidence>
<dbReference type="InterPro" id="IPR023298">
    <property type="entry name" value="ATPase_P-typ_TM_dom_sf"/>
</dbReference>
<dbReference type="Pfam" id="PF00122">
    <property type="entry name" value="E1-E2_ATPase"/>
    <property type="match status" value="1"/>
</dbReference>
<evidence type="ECO:0000313" key="7">
    <source>
        <dbReference type="Proteomes" id="UP001194580"/>
    </source>
</evidence>
<dbReference type="AlphaFoldDB" id="A0AAD4D1C7"/>
<name>A0AAD4D1C7_9FUNG</name>
<dbReference type="GO" id="GO:0005391">
    <property type="term" value="F:P-type sodium:potassium-exchanging transporter activity"/>
    <property type="evidence" value="ECO:0007669"/>
    <property type="project" value="TreeGrafter"/>
</dbReference>
<keyword evidence="4" id="KW-0472">Membrane</keyword>
<reference evidence="6" key="1">
    <citation type="journal article" date="2020" name="Fungal Divers.">
        <title>Resolving the Mortierellaceae phylogeny through synthesis of multi-gene phylogenetics and phylogenomics.</title>
        <authorList>
            <person name="Vandepol N."/>
            <person name="Liber J."/>
            <person name="Desiro A."/>
            <person name="Na H."/>
            <person name="Kennedy M."/>
            <person name="Barry K."/>
            <person name="Grigoriev I.V."/>
            <person name="Miller A.N."/>
            <person name="O'Donnell K."/>
            <person name="Stajich J.E."/>
            <person name="Bonito G."/>
        </authorList>
    </citation>
    <scope>NUCLEOTIDE SEQUENCE</scope>
    <source>
        <strain evidence="6">NRRL 28262</strain>
    </source>
</reference>
<gene>
    <name evidence="6" type="ORF">BGZ95_006094</name>
</gene>